<dbReference type="Proteomes" id="UP000515163">
    <property type="component" value="Unplaced"/>
</dbReference>
<dbReference type="GeneID" id="116295637"/>
<evidence type="ECO:0000313" key="13">
    <source>
        <dbReference type="Proteomes" id="UP000515163"/>
    </source>
</evidence>
<keyword evidence="6 12" id="KW-0808">Transferase</keyword>
<dbReference type="KEGG" id="aten:116295637"/>
<evidence type="ECO:0000256" key="7">
    <source>
        <dbReference type="ARBA" id="ARBA00022695"/>
    </source>
</evidence>
<name>A0A6P8I3H7_ACTTE</name>
<dbReference type="PANTHER" id="PTHR10536">
    <property type="entry name" value="DNA PRIMASE SMALL SUBUNIT"/>
    <property type="match status" value="1"/>
</dbReference>
<evidence type="ECO:0000256" key="3">
    <source>
        <dbReference type="ARBA" id="ARBA00009762"/>
    </source>
</evidence>
<evidence type="ECO:0000256" key="8">
    <source>
        <dbReference type="ARBA" id="ARBA00022705"/>
    </source>
</evidence>
<dbReference type="Pfam" id="PF01896">
    <property type="entry name" value="DNA_primase_S"/>
    <property type="match status" value="1"/>
</dbReference>
<keyword evidence="7" id="KW-0548">Nucleotidyltransferase</keyword>
<keyword evidence="10" id="KW-0862">Zinc</keyword>
<protein>
    <recommendedName>
        <fullName evidence="12">DNA primase</fullName>
        <ecNumber evidence="12">2.7.7.-</ecNumber>
    </recommendedName>
</protein>
<dbReference type="GO" id="GO:0003899">
    <property type="term" value="F:DNA-directed RNA polymerase activity"/>
    <property type="evidence" value="ECO:0007669"/>
    <property type="project" value="InterPro"/>
</dbReference>
<sequence>MADKEDKVSSSQIQFSQSDLPELLQQYYKRLFPYKYYYQWLSYGCVPKNYFQNREFSFTLKDDIYVRYQSFSSQEEMEKEIQKRNPYKIDIGAVFTHKPKDHKMIKAASFQAVEKELVFDIDMTDYDEIRTCCKGAEICPKCWTFMVVAMKILDKALKDDFGFQHRLWVYSGRRGVHCWVCDEAARKLSQSARSAVAEYLSVVKGGDSKTKKVNLRSPLHPHLQRSEKVVKKYFVKHILSDQEILSCKERWDGVLALIPDDSIKAQLEKEWSSSSESTLDRWKYLKEGMQTTKISLKDTETEIMFQYTYPRLDVNVTKGLNHLLKSPFCIHPKTGRVCVPIDIDEADSFDPFTVPTISQLLEEIDDYDMNNLSESMENNTAEKKKKFPAYEKTSLFKAVKTFQKFLKPLNAENDKRRKMERNEEEKKCDW</sequence>
<dbReference type="Gene3D" id="3.90.920.10">
    <property type="entry name" value="DNA primase, PRIM domain"/>
    <property type="match status" value="1"/>
</dbReference>
<dbReference type="InParanoid" id="A0A6P8I3H7"/>
<evidence type="ECO:0000256" key="5">
    <source>
        <dbReference type="ARBA" id="ARBA00022515"/>
    </source>
</evidence>
<gene>
    <name evidence="14" type="primary">LOC116295637</name>
</gene>
<dbReference type="RefSeq" id="XP_031559375.1">
    <property type="nucleotide sequence ID" value="XM_031703515.1"/>
</dbReference>
<dbReference type="GO" id="GO:0005658">
    <property type="term" value="C:alpha DNA polymerase:primase complex"/>
    <property type="evidence" value="ECO:0007669"/>
    <property type="project" value="UniProtKB-ARBA"/>
</dbReference>
<evidence type="ECO:0000313" key="14">
    <source>
        <dbReference type="RefSeq" id="XP_031559375.1"/>
    </source>
</evidence>
<evidence type="ECO:0000256" key="10">
    <source>
        <dbReference type="ARBA" id="ARBA00022833"/>
    </source>
</evidence>
<keyword evidence="5 12" id="KW-0639">Primosome</keyword>
<dbReference type="CDD" id="cd04860">
    <property type="entry name" value="AE_Prim_S"/>
    <property type="match status" value="1"/>
</dbReference>
<evidence type="ECO:0000256" key="2">
    <source>
        <dbReference type="ARBA" id="ARBA00001946"/>
    </source>
</evidence>
<organism evidence="13 14">
    <name type="scientific">Actinia tenebrosa</name>
    <name type="common">Australian red waratah sea anemone</name>
    <dbReference type="NCBI Taxonomy" id="6105"/>
    <lineage>
        <taxon>Eukaryota</taxon>
        <taxon>Metazoa</taxon>
        <taxon>Cnidaria</taxon>
        <taxon>Anthozoa</taxon>
        <taxon>Hexacorallia</taxon>
        <taxon>Actiniaria</taxon>
        <taxon>Actiniidae</taxon>
        <taxon>Actinia</taxon>
    </lineage>
</organism>
<dbReference type="AlphaFoldDB" id="A0A6P8I3H7"/>
<evidence type="ECO:0000256" key="11">
    <source>
        <dbReference type="ARBA" id="ARBA00023163"/>
    </source>
</evidence>
<keyword evidence="13" id="KW-1185">Reference proteome</keyword>
<keyword evidence="11" id="KW-0804">Transcription</keyword>
<evidence type="ECO:0000256" key="6">
    <source>
        <dbReference type="ARBA" id="ARBA00022679"/>
    </source>
</evidence>
<evidence type="ECO:0000256" key="1">
    <source>
        <dbReference type="ARBA" id="ARBA00001936"/>
    </source>
</evidence>
<dbReference type="EC" id="2.7.7.-" evidence="12"/>
<dbReference type="InterPro" id="IPR002755">
    <property type="entry name" value="DNA_primase_S"/>
</dbReference>
<dbReference type="OrthoDB" id="19606at2759"/>
<reference evidence="14" key="1">
    <citation type="submission" date="2025-08" db="UniProtKB">
        <authorList>
            <consortium name="RefSeq"/>
        </authorList>
    </citation>
    <scope>IDENTIFICATION</scope>
    <source>
        <tissue evidence="14">Tentacle</tissue>
    </source>
</reference>
<keyword evidence="4 12" id="KW-0240">DNA-directed RNA polymerase</keyword>
<keyword evidence="8 12" id="KW-0235">DNA replication</keyword>
<accession>A0A6P8I3H7</accession>
<proteinExistence type="inferred from homology"/>
<dbReference type="FunCoup" id="A0A6P8I3H7">
    <property type="interactions" value="1061"/>
</dbReference>
<dbReference type="GO" id="GO:0046872">
    <property type="term" value="F:metal ion binding"/>
    <property type="evidence" value="ECO:0007669"/>
    <property type="project" value="UniProtKB-KW"/>
</dbReference>
<dbReference type="GO" id="GO:0006269">
    <property type="term" value="P:DNA replication, synthesis of primer"/>
    <property type="evidence" value="ECO:0007669"/>
    <property type="project" value="UniProtKB-KW"/>
</dbReference>
<evidence type="ECO:0000256" key="9">
    <source>
        <dbReference type="ARBA" id="ARBA00022723"/>
    </source>
</evidence>
<keyword evidence="9" id="KW-0479">Metal-binding</keyword>
<comment type="cofactor">
    <cofactor evidence="2">
        <name>Mg(2+)</name>
        <dbReference type="ChEBI" id="CHEBI:18420"/>
    </cofactor>
</comment>
<dbReference type="GO" id="GO:0006270">
    <property type="term" value="P:DNA replication initiation"/>
    <property type="evidence" value="ECO:0007669"/>
    <property type="project" value="UniProtKB-ARBA"/>
</dbReference>
<evidence type="ECO:0000256" key="12">
    <source>
        <dbReference type="RuleBase" id="RU003514"/>
    </source>
</evidence>
<dbReference type="SUPFAM" id="SSF56747">
    <property type="entry name" value="Prim-pol domain"/>
    <property type="match status" value="1"/>
</dbReference>
<dbReference type="FunFam" id="3.90.920.10:FF:000001">
    <property type="entry name" value="DNA primase"/>
    <property type="match status" value="1"/>
</dbReference>
<dbReference type="InterPro" id="IPR014052">
    <property type="entry name" value="DNA_primase_ssu_euk/arc"/>
</dbReference>
<comment type="similarity">
    <text evidence="3 12">Belongs to the eukaryotic-type primase small subunit family.</text>
</comment>
<comment type="cofactor">
    <cofactor evidence="1">
        <name>Mn(2+)</name>
        <dbReference type="ChEBI" id="CHEBI:29035"/>
    </cofactor>
</comment>
<evidence type="ECO:0000256" key="4">
    <source>
        <dbReference type="ARBA" id="ARBA00022478"/>
    </source>
</evidence>
<dbReference type="NCBIfam" id="TIGR00335">
    <property type="entry name" value="primase_sml"/>
    <property type="match status" value="1"/>
</dbReference>